<keyword evidence="14" id="KW-0808">Transferase</keyword>
<organism evidence="14 15">
    <name type="scientific">Anabaena catenula FACHB-362</name>
    <dbReference type="NCBI Taxonomy" id="2692877"/>
    <lineage>
        <taxon>Bacteria</taxon>
        <taxon>Bacillati</taxon>
        <taxon>Cyanobacteriota</taxon>
        <taxon>Cyanophyceae</taxon>
        <taxon>Nostocales</taxon>
        <taxon>Nostocaceae</taxon>
        <taxon>Anabaena</taxon>
    </lineage>
</organism>
<gene>
    <name evidence="14" type="ORF">H6G68_21775</name>
</gene>
<comment type="caution">
    <text evidence="14">The sequence shown here is derived from an EMBL/GenBank/DDBJ whole genome shotgun (WGS) entry which is preliminary data.</text>
</comment>
<protein>
    <submittedName>
        <fullName evidence="14">Aminotransferase class I/II-fold pyridoxal phosphate-dependent enzyme</fullName>
    </submittedName>
</protein>
<evidence type="ECO:0000256" key="10">
    <source>
        <dbReference type="ARBA" id="ARBA00022832"/>
    </source>
</evidence>
<dbReference type="SMART" id="SM00823">
    <property type="entry name" value="PKS_PP"/>
    <property type="match status" value="1"/>
</dbReference>
<dbReference type="Proteomes" id="UP000660381">
    <property type="component" value="Unassembled WGS sequence"/>
</dbReference>
<evidence type="ECO:0000256" key="7">
    <source>
        <dbReference type="ARBA" id="ARBA00022598"/>
    </source>
</evidence>
<evidence type="ECO:0000256" key="9">
    <source>
        <dbReference type="ARBA" id="ARBA00022827"/>
    </source>
</evidence>
<accession>A0ABR8J9V2</accession>
<dbReference type="PROSITE" id="PS00599">
    <property type="entry name" value="AA_TRANSFER_CLASS_2"/>
    <property type="match status" value="1"/>
</dbReference>
<evidence type="ECO:0000256" key="3">
    <source>
        <dbReference type="ARBA" id="ARBA00006432"/>
    </source>
</evidence>
<evidence type="ECO:0000256" key="8">
    <source>
        <dbReference type="ARBA" id="ARBA00022630"/>
    </source>
</evidence>
<dbReference type="SMART" id="SM01294">
    <property type="entry name" value="PKS_PP_betabranch"/>
    <property type="match status" value="1"/>
</dbReference>
<dbReference type="Gene3D" id="3.90.1150.10">
    <property type="entry name" value="Aspartate Aminotransferase, domain 1"/>
    <property type="match status" value="1"/>
</dbReference>
<dbReference type="PROSITE" id="PS00455">
    <property type="entry name" value="AMP_BINDING"/>
    <property type="match status" value="1"/>
</dbReference>
<dbReference type="Gene3D" id="3.40.50.12780">
    <property type="entry name" value="N-terminal domain of ligase-like"/>
    <property type="match status" value="1"/>
</dbReference>
<evidence type="ECO:0000256" key="2">
    <source>
        <dbReference type="ARBA" id="ARBA00001974"/>
    </source>
</evidence>
<evidence type="ECO:0000256" key="4">
    <source>
        <dbReference type="ARBA" id="ARBA00009347"/>
    </source>
</evidence>
<dbReference type="InterPro" id="IPR020806">
    <property type="entry name" value="PKS_PP-bd"/>
</dbReference>
<dbReference type="InterPro" id="IPR042099">
    <property type="entry name" value="ANL_N_sf"/>
</dbReference>
<dbReference type="SUPFAM" id="SSF56801">
    <property type="entry name" value="Acetyl-CoA synthetase-like"/>
    <property type="match status" value="1"/>
</dbReference>
<keyword evidence="9" id="KW-0274">FAD</keyword>
<dbReference type="InterPro" id="IPR036250">
    <property type="entry name" value="AcylCo_DH-like_C"/>
</dbReference>
<dbReference type="InterPro" id="IPR020845">
    <property type="entry name" value="AMP-binding_CS"/>
</dbReference>
<dbReference type="Pfam" id="PF23024">
    <property type="entry name" value="AMP-dom_DIP2-like"/>
    <property type="match status" value="1"/>
</dbReference>
<dbReference type="CDD" id="cd00567">
    <property type="entry name" value="ACAD"/>
    <property type="match status" value="1"/>
</dbReference>
<dbReference type="CDD" id="cd05931">
    <property type="entry name" value="FAAL"/>
    <property type="match status" value="1"/>
</dbReference>
<dbReference type="Pfam" id="PF00550">
    <property type="entry name" value="PP-binding"/>
    <property type="match status" value="1"/>
</dbReference>
<evidence type="ECO:0000256" key="11">
    <source>
        <dbReference type="ARBA" id="ARBA00022898"/>
    </source>
</evidence>
<proteinExistence type="inferred from homology"/>
<evidence type="ECO:0000256" key="5">
    <source>
        <dbReference type="ARBA" id="ARBA00022450"/>
    </source>
</evidence>
<dbReference type="Gene3D" id="1.10.1200.10">
    <property type="entry name" value="ACP-like"/>
    <property type="match status" value="1"/>
</dbReference>
<dbReference type="Gene3D" id="1.10.540.10">
    <property type="entry name" value="Acyl-CoA dehydrogenase/oxidase, N-terminal domain"/>
    <property type="match status" value="1"/>
</dbReference>
<dbReference type="PANTHER" id="PTHR22754">
    <property type="entry name" value="DISCO-INTERACTING PROTEIN 2 DIP2 -RELATED"/>
    <property type="match status" value="1"/>
</dbReference>
<name>A0ABR8J9V2_9NOST</name>
<dbReference type="InterPro" id="IPR015422">
    <property type="entry name" value="PyrdxlP-dep_Trfase_small"/>
</dbReference>
<dbReference type="SUPFAM" id="SSF47336">
    <property type="entry name" value="ACP-like"/>
    <property type="match status" value="1"/>
</dbReference>
<dbReference type="InterPro" id="IPR045851">
    <property type="entry name" value="AMP-bd_C_sf"/>
</dbReference>
<dbReference type="PROSITE" id="PS50075">
    <property type="entry name" value="CARRIER"/>
    <property type="match status" value="1"/>
</dbReference>
<dbReference type="InterPro" id="IPR015424">
    <property type="entry name" value="PyrdxlP-dep_Trfase"/>
</dbReference>
<dbReference type="PANTHER" id="PTHR22754:SF32">
    <property type="entry name" value="DISCO-INTERACTING PROTEIN 2"/>
    <property type="match status" value="1"/>
</dbReference>
<dbReference type="Pfam" id="PF00501">
    <property type="entry name" value="AMP-binding"/>
    <property type="match status" value="1"/>
</dbReference>
<dbReference type="SUPFAM" id="SSF56645">
    <property type="entry name" value="Acyl-CoA dehydrogenase NM domain-like"/>
    <property type="match status" value="1"/>
</dbReference>
<keyword evidence="6" id="KW-0597">Phosphoprotein</keyword>
<dbReference type="InterPro" id="IPR006091">
    <property type="entry name" value="Acyl-CoA_Oxase/DH_mid-dom"/>
</dbReference>
<dbReference type="Pfam" id="PF02770">
    <property type="entry name" value="Acyl-CoA_dh_M"/>
    <property type="match status" value="1"/>
</dbReference>
<dbReference type="Gene3D" id="2.40.110.10">
    <property type="entry name" value="Butyryl-CoA Dehydrogenase, subunit A, domain 2"/>
    <property type="match status" value="1"/>
</dbReference>
<dbReference type="InterPro" id="IPR046373">
    <property type="entry name" value="Acyl-CoA_Oxase/DH_mid-dom_sf"/>
</dbReference>
<dbReference type="InterPro" id="IPR040097">
    <property type="entry name" value="FAAL/FAAC"/>
</dbReference>
<dbReference type="InterPro" id="IPR004839">
    <property type="entry name" value="Aminotransferase_I/II_large"/>
</dbReference>
<dbReference type="Gene3D" id="3.30.300.30">
    <property type="match status" value="1"/>
</dbReference>
<keyword evidence="8" id="KW-0285">Flavoprotein</keyword>
<dbReference type="Pfam" id="PF02771">
    <property type="entry name" value="Acyl-CoA_dh_N"/>
    <property type="match status" value="1"/>
</dbReference>
<sequence length="1720" mass="190654">MGIASTSLIEILNYRAQYQPDKQAYICLENGETESASLTYGELDRQARAIAAHLQSWQGERALLLYPSGLEFITAFFGCLYAGVVAVPVYPPRRNQKLSRLLSIINDAQAKVALTTSLVDIDQRWEEETELLTQLKWVATNTIEANPQEFLFKSVTLESLAFLQYTSGSTGTPKGVMVTHGNIIHNQQLIQQAFGHSEQSIGVSWLPLFHDMGLIGHVLQPIYLGSLNILMSPVAFLQKPIRWLQVISKYRATTSGGPNFAYDLCVKKIQSEQLANLDLSSWDLAFSGAEPVQAETLEQFGQKFALCGFNYNAFYPCYGMAETTLFTTGGDKNQKPLIQGVKARELEQNSVEESDILSVKSRVFVGCGRPYIDTTVRIVNPESLTCYEKGQVGEIWVSGGSIASGYWNRPEATQETFQAYLKDTGEGPFLRTGDLGFFSNGELFITGRLKDIIIIRGRNYYPQDIELIVEKSHPALRANCGAAFSVEVEGKEQLVVVQEVERTYLRYLNVDEVVGVIRREVSEAHELQAYVVVLLKTGSIPKTSSGKIQRHACRNAFLAGNLSVVGSSILDQPKLNFTSRIEVKNSFKSSVSLTDFKIPKLPMPSSIQSSKKILTEEMSKHKADDVIDWLRNYASHRINSRLIDERRSIPPHIVLDFGNRGIMGMQVSENYGGLALNNRDGMRVMEQIAAIDLTLATFVGGNNALGIRPIERYAKPELKEQLLPLLSSGRQMAALALTEPNAGSNPRAISSQALPDGSGIWRLQGTKIWSGSAAWASAINIFVQLIDNNGQPQGITGFVALQGTPGLRLGNEALTMGMRGMVQNTIHLESVPVKKENVLGELGAGMEIAQDTFMYARLGLGAISVGGMKRIAQIMHRYATRRTIATGFLLDNPVTLTQFSNLAAAITATETLVAMIAEFLDKNFSVPEEVFIACKIAGSEFLWKAADTLVQLLGGRGYLENNIAPQILRDARLFRIFEGPTETLNMYLGSNIIHKPEKLIEFLTNTLKTPDVSSKLTDAVNEINTHCLTTTSSFLERLQAQRLAYSLIGEVSTQAILLAVIREALNRNPNQDSLRHAALWVQKQFEMALYQALNGMPTKSELLNINDLVSSYTETIGDIEQALPGEDNDLDPLLRQELVIDSLHSMTINNFNILNQEIKKETNNYPLTNQLTIKYSTSTSRGINEKIHEKDFQSLIEDIAHSDSSKGEDADSYISKNESIKCWLKTWFANELGVENRKIALNQSFFTYGLDSVTAVSLATALGSFLNCEISPTIIWDYPDIQSLAKYLSNQSSLESIPEKLPKHHIPEIKQLTTEILPEYYNFNLHPNYLNLKRRIQELELIGDGANPYFKVNETVSNNTTIIDGQEFINYSSYNYLGLSGDANINSIVKKAIDLYGTSVSASRLASGEKPIHRQLEREIADLIEVSDSIAFVGGHSTNVTTIGHLFGDKDLIVHDSLSHNSILEGCSLSGAKILPFSHNNWQALDNLLVTQRHNFQQVLIVIEGIYSVDGDIPDLPKFIEVKKRHKVFLMVDEAHSIGVLGKQGRGISEYYRVNPNDVDIWMGTLSKSFASCGGYIAGSSALIEYLKYTAPGFVYSAGMSPANTAAALAAIQALKAQPERLVNLHSRAKLFLELAQKYQLNTGFSQNTPVIPIIIGDSLKSIKLSQSLFQRGINVQPMIYPSVPENMARLRFFITSSHTEEQIIFTIDAIVKELEKLQN</sequence>
<keyword evidence="10" id="KW-0276">Fatty acid metabolism</keyword>
<dbReference type="InterPro" id="IPR013786">
    <property type="entry name" value="AcylCoA_DH/ox_N"/>
</dbReference>
<evidence type="ECO:0000259" key="13">
    <source>
        <dbReference type="PROSITE" id="PS50075"/>
    </source>
</evidence>
<dbReference type="CDD" id="cd06454">
    <property type="entry name" value="KBL_like"/>
    <property type="match status" value="1"/>
</dbReference>
<evidence type="ECO:0000256" key="12">
    <source>
        <dbReference type="ARBA" id="ARBA00023098"/>
    </source>
</evidence>
<evidence type="ECO:0000256" key="6">
    <source>
        <dbReference type="ARBA" id="ARBA00022553"/>
    </source>
</evidence>
<evidence type="ECO:0000313" key="14">
    <source>
        <dbReference type="EMBL" id="MBD2694338.1"/>
    </source>
</evidence>
<dbReference type="Gene3D" id="1.20.140.10">
    <property type="entry name" value="Butyryl-CoA Dehydrogenase, subunit A, domain 3"/>
    <property type="match status" value="1"/>
</dbReference>
<keyword evidence="14" id="KW-0032">Aminotransferase</keyword>
<feature type="domain" description="Carrier" evidence="13">
    <location>
        <begin position="1215"/>
        <end position="1292"/>
    </location>
</feature>
<dbReference type="InterPro" id="IPR025110">
    <property type="entry name" value="AMP-bd_C"/>
</dbReference>
<reference evidence="14 15" key="1">
    <citation type="journal article" date="2020" name="ISME J.">
        <title>Comparative genomics reveals insights into cyanobacterial evolution and habitat adaptation.</title>
        <authorList>
            <person name="Chen M.Y."/>
            <person name="Teng W.K."/>
            <person name="Zhao L."/>
            <person name="Hu C.X."/>
            <person name="Zhou Y.K."/>
            <person name="Han B.P."/>
            <person name="Song L.R."/>
            <person name="Shu W.S."/>
        </authorList>
    </citation>
    <scope>NUCLEOTIDE SEQUENCE [LARGE SCALE GENOMIC DNA]</scope>
    <source>
        <strain evidence="14 15">FACHB-362</strain>
    </source>
</reference>
<dbReference type="InterPro" id="IPR009075">
    <property type="entry name" value="AcylCo_DH/oxidase_C"/>
</dbReference>
<dbReference type="InterPro" id="IPR015421">
    <property type="entry name" value="PyrdxlP-dep_Trfase_major"/>
</dbReference>
<dbReference type="InterPro" id="IPR037069">
    <property type="entry name" value="AcylCoA_DH/ox_N_sf"/>
</dbReference>
<dbReference type="InterPro" id="IPR000873">
    <property type="entry name" value="AMP-dep_synth/lig_dom"/>
</dbReference>
<dbReference type="EMBL" id="JACJTQ010000045">
    <property type="protein sequence ID" value="MBD2694338.1"/>
    <property type="molecule type" value="Genomic_DNA"/>
</dbReference>
<keyword evidence="7" id="KW-0436">Ligase</keyword>
<dbReference type="InterPro" id="IPR009081">
    <property type="entry name" value="PP-bd_ACP"/>
</dbReference>
<keyword evidence="5" id="KW-0596">Phosphopantetheine</keyword>
<comment type="cofactor">
    <cofactor evidence="1">
        <name>pyridoxal 5'-phosphate</name>
        <dbReference type="ChEBI" id="CHEBI:597326"/>
    </cofactor>
</comment>
<comment type="similarity">
    <text evidence="4">Belongs to the acyl-CoA dehydrogenase family.</text>
</comment>
<dbReference type="SUPFAM" id="SSF53383">
    <property type="entry name" value="PLP-dependent transferases"/>
    <property type="match status" value="1"/>
</dbReference>
<keyword evidence="15" id="KW-1185">Reference proteome</keyword>
<dbReference type="Pfam" id="PF00155">
    <property type="entry name" value="Aminotran_1_2"/>
    <property type="match status" value="1"/>
</dbReference>
<comment type="similarity">
    <text evidence="3">Belongs to the ATP-dependent AMP-binding enzyme family.</text>
</comment>
<keyword evidence="11" id="KW-0663">Pyridoxal phosphate</keyword>
<evidence type="ECO:0000256" key="1">
    <source>
        <dbReference type="ARBA" id="ARBA00001933"/>
    </source>
</evidence>
<dbReference type="InterPro" id="IPR001917">
    <property type="entry name" value="Aminotrans_II_pyridoxalP_BS"/>
</dbReference>
<comment type="cofactor">
    <cofactor evidence="2">
        <name>FAD</name>
        <dbReference type="ChEBI" id="CHEBI:57692"/>
    </cofactor>
</comment>
<evidence type="ECO:0000313" key="15">
    <source>
        <dbReference type="Proteomes" id="UP000660381"/>
    </source>
</evidence>
<dbReference type="GO" id="GO:0008483">
    <property type="term" value="F:transaminase activity"/>
    <property type="evidence" value="ECO:0007669"/>
    <property type="project" value="UniProtKB-KW"/>
</dbReference>
<dbReference type="InterPro" id="IPR009100">
    <property type="entry name" value="AcylCoA_DH/oxidase_NM_dom_sf"/>
</dbReference>
<dbReference type="RefSeq" id="WP_190908512.1">
    <property type="nucleotide sequence ID" value="NZ_JACJTQ010000045.1"/>
</dbReference>
<dbReference type="SUPFAM" id="SSF47203">
    <property type="entry name" value="Acyl-CoA dehydrogenase C-terminal domain-like"/>
    <property type="match status" value="1"/>
</dbReference>
<keyword evidence="12" id="KW-0443">Lipid metabolism</keyword>
<dbReference type="Gene3D" id="3.40.640.10">
    <property type="entry name" value="Type I PLP-dependent aspartate aminotransferase-like (Major domain)"/>
    <property type="match status" value="1"/>
</dbReference>
<dbReference type="Pfam" id="PF00441">
    <property type="entry name" value="Acyl-CoA_dh_1"/>
    <property type="match status" value="1"/>
</dbReference>
<dbReference type="InterPro" id="IPR036736">
    <property type="entry name" value="ACP-like_sf"/>
</dbReference>